<dbReference type="AlphaFoldDB" id="A0A6B3TRP3"/>
<organism evidence="1 2">
    <name type="scientific">Neobacillus thermocopriae</name>
    <dbReference type="NCBI Taxonomy" id="1215031"/>
    <lineage>
        <taxon>Bacteria</taxon>
        <taxon>Bacillati</taxon>
        <taxon>Bacillota</taxon>
        <taxon>Bacilli</taxon>
        <taxon>Bacillales</taxon>
        <taxon>Bacillaceae</taxon>
        <taxon>Neobacillus</taxon>
    </lineage>
</organism>
<dbReference type="RefSeq" id="WP_163251676.1">
    <property type="nucleotide sequence ID" value="NZ_JAAIUV010000012.1"/>
</dbReference>
<evidence type="ECO:0000313" key="1">
    <source>
        <dbReference type="EMBL" id="NEX79060.1"/>
    </source>
</evidence>
<proteinExistence type="predicted"/>
<name>A0A6B3TRP3_9BACI</name>
<reference evidence="1" key="1">
    <citation type="submission" date="2020-02" db="EMBL/GenBank/DDBJ databases">
        <title>Bacillus sedimentmangrovi sp. nov., isolated from sediment of the mangrove ecosystem.</title>
        <authorList>
            <person name="Liu G."/>
        </authorList>
    </citation>
    <scope>NUCLEOTIDE SEQUENCE [LARGE SCALE GENOMIC DNA]</scope>
    <source>
        <strain evidence="1">SgZ-7</strain>
    </source>
</reference>
<dbReference type="Proteomes" id="UP000481621">
    <property type="component" value="Unassembled WGS sequence"/>
</dbReference>
<keyword evidence="2" id="KW-1185">Reference proteome</keyword>
<sequence length="143" mass="16845">MSGPSLYKLDAHRSIHEGVFTEGRDLLELLLKVLQEKADNYEKHALMAAEALVEHWETRLIAHADSEEEGFYLEKVKQHPDLLEKVTWLKRDHELFRIIVKEIRELLRDGKITDEIIDRFKAISVIGKIHNEDEEKYLFEDHS</sequence>
<protein>
    <submittedName>
        <fullName evidence="1">Hemerythrin domain-containing protein</fullName>
    </submittedName>
</protein>
<dbReference type="EMBL" id="JAAIUV010000012">
    <property type="protein sequence ID" value="NEX79060.1"/>
    <property type="molecule type" value="Genomic_DNA"/>
</dbReference>
<gene>
    <name evidence="1" type="ORF">G4Z05_09185</name>
</gene>
<evidence type="ECO:0000313" key="2">
    <source>
        <dbReference type="Proteomes" id="UP000481621"/>
    </source>
</evidence>
<comment type="caution">
    <text evidence="1">The sequence shown here is derived from an EMBL/GenBank/DDBJ whole genome shotgun (WGS) entry which is preliminary data.</text>
</comment>
<accession>A0A6B3TRP3</accession>